<feature type="region of interest" description="Disordered" evidence="1">
    <location>
        <begin position="24"/>
        <end position="55"/>
    </location>
</feature>
<evidence type="ECO:0000256" key="1">
    <source>
        <dbReference type="SAM" id="MobiDB-lite"/>
    </source>
</evidence>
<organism evidence="2 3">
    <name type="scientific">Trichobilharzia regenti</name>
    <name type="common">Nasal bird schistosome</name>
    <dbReference type="NCBI Taxonomy" id="157069"/>
    <lineage>
        <taxon>Eukaryota</taxon>
        <taxon>Metazoa</taxon>
        <taxon>Spiralia</taxon>
        <taxon>Lophotrochozoa</taxon>
        <taxon>Platyhelminthes</taxon>
        <taxon>Trematoda</taxon>
        <taxon>Digenea</taxon>
        <taxon>Strigeidida</taxon>
        <taxon>Schistosomatoidea</taxon>
        <taxon>Schistosomatidae</taxon>
        <taxon>Trichobilharzia</taxon>
    </lineage>
</organism>
<feature type="compositionally biased region" description="Basic and acidic residues" evidence="1">
    <location>
        <begin position="26"/>
        <end position="37"/>
    </location>
</feature>
<dbReference type="AlphaFoldDB" id="A0AA85KME7"/>
<reference evidence="3" key="2">
    <citation type="submission" date="2023-11" db="UniProtKB">
        <authorList>
            <consortium name="WormBaseParasite"/>
        </authorList>
    </citation>
    <scope>IDENTIFICATION</scope>
</reference>
<evidence type="ECO:0000313" key="2">
    <source>
        <dbReference type="Proteomes" id="UP000050795"/>
    </source>
</evidence>
<sequence length="117" mass="13475">MSDFPQTGRYASETQQAGKRIIKYRLSGEHGENRGDEDSWTTATTTRDNSQHKWEEPERNNLLYLPGKYRFDYRRMELMRISKQGSGWQDKLSLLSSLCGGQQHSASKIRSGFSTPI</sequence>
<name>A0AA85KME7_TRIRE</name>
<evidence type="ECO:0000313" key="3">
    <source>
        <dbReference type="WBParaSite" id="TREG1_98950.1"/>
    </source>
</evidence>
<dbReference type="WBParaSite" id="TREG1_98950.1">
    <property type="protein sequence ID" value="TREG1_98950.1"/>
    <property type="gene ID" value="TREG1_98950"/>
</dbReference>
<proteinExistence type="predicted"/>
<reference evidence="2" key="1">
    <citation type="submission" date="2022-06" db="EMBL/GenBank/DDBJ databases">
        <authorList>
            <person name="Berger JAMES D."/>
            <person name="Berger JAMES D."/>
        </authorList>
    </citation>
    <scope>NUCLEOTIDE SEQUENCE [LARGE SCALE GENOMIC DNA]</scope>
</reference>
<dbReference type="Proteomes" id="UP000050795">
    <property type="component" value="Unassembled WGS sequence"/>
</dbReference>
<accession>A0AA85KME7</accession>
<keyword evidence="2" id="KW-1185">Reference proteome</keyword>
<protein>
    <submittedName>
        <fullName evidence="3">Uncharacterized protein</fullName>
    </submittedName>
</protein>